<evidence type="ECO:0008006" key="3">
    <source>
        <dbReference type="Google" id="ProtNLM"/>
    </source>
</evidence>
<gene>
    <name evidence="1" type="ORF">P5G49_11800</name>
</gene>
<keyword evidence="2" id="KW-1185">Reference proteome</keyword>
<reference evidence="1" key="1">
    <citation type="submission" date="2023-03" db="EMBL/GenBank/DDBJ databases">
        <title>MT1 and MT2 Draft Genomes of Novel Species.</title>
        <authorList>
            <person name="Venkateswaran K."/>
        </authorList>
    </citation>
    <scope>NUCLEOTIDE SEQUENCE</scope>
    <source>
        <strain evidence="1">F6_3S_P_2</strain>
    </source>
</reference>
<dbReference type="EMBL" id="JAROCC010000009">
    <property type="protein sequence ID" value="MDN4608152.1"/>
    <property type="molecule type" value="Genomic_DNA"/>
</dbReference>
<proteinExistence type="predicted"/>
<protein>
    <recommendedName>
        <fullName evidence="3">DUF2399 domain-containing protein</fullName>
    </recommendedName>
</protein>
<evidence type="ECO:0000313" key="2">
    <source>
        <dbReference type="Proteomes" id="UP001175097"/>
    </source>
</evidence>
<dbReference type="RefSeq" id="WP_301244052.1">
    <property type="nucleotide sequence ID" value="NZ_JAROCC010000009.1"/>
</dbReference>
<organism evidence="1 2">
    <name type="scientific">Sporosarcina highlanderae</name>
    <dbReference type="NCBI Taxonomy" id="3035916"/>
    <lineage>
        <taxon>Bacteria</taxon>
        <taxon>Bacillati</taxon>
        <taxon>Bacillota</taxon>
        <taxon>Bacilli</taxon>
        <taxon>Bacillales</taxon>
        <taxon>Caryophanaceae</taxon>
        <taxon>Sporosarcina</taxon>
    </lineage>
</organism>
<sequence>MQSVQAFLETIICKAGESVRKINEDEWEIQRWTARTYRTIGIVIVPDEFDVSPSNEILKLGLKPNSKKKALPLSDNDIQEALIKGWIVKEIRFSKDGRTPISNIYRMGPGLFAYEELQKEEQIKVFKGLNEKLLFALETSKDRLPEKFIRNVDLFVNEEKDAENWGRERVLKFTHFLIAFLQLKRRQSRIEYKEIGATYYEEIGGSKVFDGNREVFISRMEKWIEAPIAELGIVSTGFIVPIFFTGNMRGNLSSYSIGTVHATTEISVSEETFRTDAKNLWLVENRGVLTKMAAEKDFLIETSSLVIGVDGQIRGAHRKLIQQLCESSSIQQVVIWVDYDNAGTIIARELSNLVEGLSSLFIGNEGNVFTDAEAYSQWVETVQHAEQEMTLGGPIQWKEWIGN</sequence>
<dbReference type="Proteomes" id="UP001175097">
    <property type="component" value="Unassembled WGS sequence"/>
</dbReference>
<name>A0ABT8JTC7_9BACL</name>
<evidence type="ECO:0000313" key="1">
    <source>
        <dbReference type="EMBL" id="MDN4608152.1"/>
    </source>
</evidence>
<comment type="caution">
    <text evidence="1">The sequence shown here is derived from an EMBL/GenBank/DDBJ whole genome shotgun (WGS) entry which is preliminary data.</text>
</comment>
<accession>A0ABT8JTC7</accession>